<dbReference type="InterPro" id="IPR051784">
    <property type="entry name" value="Nod_factor_ABC_transporter"/>
</dbReference>
<dbReference type="Pfam" id="PF12698">
    <property type="entry name" value="ABC2_membrane_3"/>
    <property type="match status" value="1"/>
</dbReference>
<sequence length="289" mass="31613">MLNFAARNIKLFFREKSAVFFSFLTVLIILGLYVVFLNDIWLQSLPEGIPQVKVLANSWLIAGIAAVASVTAAMGAFDRMVEDKARKISRDFFAAPVSRVRIVGGYILSTFAIGTLLCLFTFILGEVYIASNGGSILAAVPMLQFLGVLLLATFSSCCFVFFIVSFFERTSAFATATTIVGTLIGFLMGIYLPIGALPDSVQTVIKLFPPSHAAVLMRRILMRQPMEVGFANVPSSTVRQFQEYMGVVYVYQGHTMPAWGHGLVLAISGALFFLLALCNVLRKSKKDST</sequence>
<evidence type="ECO:0000313" key="8">
    <source>
        <dbReference type="Proteomes" id="UP001300604"/>
    </source>
</evidence>
<evidence type="ECO:0000256" key="5">
    <source>
        <dbReference type="SAM" id="Phobius"/>
    </source>
</evidence>
<evidence type="ECO:0000256" key="3">
    <source>
        <dbReference type="ARBA" id="ARBA00022989"/>
    </source>
</evidence>
<proteinExistence type="predicted"/>
<dbReference type="KEGG" id="carl:PXC00_09190"/>
<feature type="transmembrane region" description="Helical" evidence="5">
    <location>
        <begin position="56"/>
        <end position="81"/>
    </location>
</feature>
<evidence type="ECO:0000256" key="2">
    <source>
        <dbReference type="ARBA" id="ARBA00022692"/>
    </source>
</evidence>
<gene>
    <name evidence="7" type="ORF">PXC00_09190</name>
</gene>
<dbReference type="InterPro" id="IPR013525">
    <property type="entry name" value="ABC2_TM"/>
</dbReference>
<dbReference type="EMBL" id="CP135996">
    <property type="protein sequence ID" value="WOC31392.1"/>
    <property type="molecule type" value="Genomic_DNA"/>
</dbReference>
<feature type="transmembrane region" description="Helical" evidence="5">
    <location>
        <begin position="145"/>
        <end position="166"/>
    </location>
</feature>
<keyword evidence="8" id="KW-1185">Reference proteome</keyword>
<organism evidence="7 8">
    <name type="scientific">Caproicibacterium argilliputei</name>
    <dbReference type="NCBI Taxonomy" id="3030016"/>
    <lineage>
        <taxon>Bacteria</taxon>
        <taxon>Bacillati</taxon>
        <taxon>Bacillota</taxon>
        <taxon>Clostridia</taxon>
        <taxon>Eubacteriales</taxon>
        <taxon>Oscillospiraceae</taxon>
        <taxon>Caproicibacterium</taxon>
    </lineage>
</organism>
<dbReference type="GO" id="GO:0140359">
    <property type="term" value="F:ABC-type transporter activity"/>
    <property type="evidence" value="ECO:0007669"/>
    <property type="project" value="InterPro"/>
</dbReference>
<evidence type="ECO:0000259" key="6">
    <source>
        <dbReference type="Pfam" id="PF12698"/>
    </source>
</evidence>
<keyword evidence="4 5" id="KW-0472">Membrane</keyword>
<reference evidence="7" key="1">
    <citation type="submission" date="2023-09" db="EMBL/GenBank/DDBJ databases">
        <authorList>
            <person name="Zeng C."/>
        </authorList>
    </citation>
    <scope>NUCLEOTIDE SEQUENCE</scope>
    <source>
        <strain evidence="7">ZCY20-5</strain>
    </source>
</reference>
<protein>
    <submittedName>
        <fullName evidence="7">ABC transporter permease</fullName>
    </submittedName>
</protein>
<feature type="domain" description="ABC-2 type transporter transmembrane" evidence="6">
    <location>
        <begin position="63"/>
        <end position="277"/>
    </location>
</feature>
<keyword evidence="2 5" id="KW-0812">Transmembrane</keyword>
<evidence type="ECO:0000313" key="7">
    <source>
        <dbReference type="EMBL" id="WOC31392.1"/>
    </source>
</evidence>
<feature type="transmembrane region" description="Helical" evidence="5">
    <location>
        <begin position="258"/>
        <end position="281"/>
    </location>
</feature>
<feature type="transmembrane region" description="Helical" evidence="5">
    <location>
        <begin position="17"/>
        <end position="36"/>
    </location>
</feature>
<dbReference type="PANTHER" id="PTHR43229">
    <property type="entry name" value="NODULATION PROTEIN J"/>
    <property type="match status" value="1"/>
</dbReference>
<dbReference type="GO" id="GO:0016020">
    <property type="term" value="C:membrane"/>
    <property type="evidence" value="ECO:0007669"/>
    <property type="project" value="UniProtKB-SubCell"/>
</dbReference>
<dbReference type="Proteomes" id="UP001300604">
    <property type="component" value="Chromosome"/>
</dbReference>
<name>A0AA97D835_9FIRM</name>
<dbReference type="RefSeq" id="WP_275845212.1">
    <property type="nucleotide sequence ID" value="NZ_CP135996.1"/>
</dbReference>
<reference evidence="7" key="2">
    <citation type="submission" date="2024-06" db="EMBL/GenBank/DDBJ databases">
        <title>Caproicibacterium argilliputei sp. nov, a novel caproic acid producing anaerobic bacterium isolated from pit mud.</title>
        <authorList>
            <person name="Xia S."/>
        </authorList>
    </citation>
    <scope>NUCLEOTIDE SEQUENCE</scope>
    <source>
        <strain evidence="7">ZCY20-5</strain>
    </source>
</reference>
<feature type="transmembrane region" description="Helical" evidence="5">
    <location>
        <begin position="102"/>
        <end position="125"/>
    </location>
</feature>
<dbReference type="AlphaFoldDB" id="A0AA97D835"/>
<accession>A0AA97D835</accession>
<keyword evidence="3 5" id="KW-1133">Transmembrane helix</keyword>
<dbReference type="PANTHER" id="PTHR43229:SF2">
    <property type="entry name" value="NODULATION PROTEIN J"/>
    <property type="match status" value="1"/>
</dbReference>
<comment type="subcellular location">
    <subcellularLocation>
        <location evidence="1">Membrane</location>
        <topology evidence="1">Multi-pass membrane protein</topology>
    </subcellularLocation>
</comment>
<feature type="transmembrane region" description="Helical" evidence="5">
    <location>
        <begin position="173"/>
        <end position="194"/>
    </location>
</feature>
<evidence type="ECO:0000256" key="1">
    <source>
        <dbReference type="ARBA" id="ARBA00004141"/>
    </source>
</evidence>
<evidence type="ECO:0000256" key="4">
    <source>
        <dbReference type="ARBA" id="ARBA00023136"/>
    </source>
</evidence>